<feature type="transmembrane region" description="Helical" evidence="1">
    <location>
        <begin position="60"/>
        <end position="82"/>
    </location>
</feature>
<keyword evidence="1" id="KW-0812">Transmembrane</keyword>
<name>A0A0A6XZ08_9BACI</name>
<dbReference type="AlphaFoldDB" id="A0A0A6XZ08"/>
<evidence type="ECO:0000313" key="3">
    <source>
        <dbReference type="Proteomes" id="UP000030588"/>
    </source>
</evidence>
<gene>
    <name evidence="2" type="ORF">NG54_09965</name>
</gene>
<comment type="caution">
    <text evidence="2">The sequence shown here is derived from an EMBL/GenBank/DDBJ whole genome shotgun (WGS) entry which is preliminary data.</text>
</comment>
<organism evidence="2 3">
    <name type="scientific">Heyndrickxia ginsengihumi</name>
    <dbReference type="NCBI Taxonomy" id="363870"/>
    <lineage>
        <taxon>Bacteria</taxon>
        <taxon>Bacillati</taxon>
        <taxon>Bacillota</taxon>
        <taxon>Bacilli</taxon>
        <taxon>Bacillales</taxon>
        <taxon>Bacillaceae</taxon>
        <taxon>Heyndrickxia</taxon>
    </lineage>
</organism>
<feature type="transmembrane region" description="Helical" evidence="1">
    <location>
        <begin position="9"/>
        <end position="28"/>
    </location>
</feature>
<dbReference type="Proteomes" id="UP000030588">
    <property type="component" value="Unassembled WGS sequence"/>
</dbReference>
<protein>
    <submittedName>
        <fullName evidence="2">Uncharacterized protein</fullName>
    </submittedName>
</protein>
<keyword evidence="1" id="KW-1133">Transmembrane helix</keyword>
<reference evidence="2 3" key="1">
    <citation type="submission" date="2014-10" db="EMBL/GenBank/DDBJ databases">
        <title>Draft genome of phytase producing Bacillus ginsengihumi strain M2.11.</title>
        <authorList>
            <person name="Toymentseva A."/>
            <person name="Boulygina E.A."/>
            <person name="Kazakov S.V."/>
            <person name="Kayumov I."/>
            <person name="Suleimanova A.D."/>
            <person name="Mardanova A.M."/>
            <person name="Maria S.N."/>
            <person name="Sergey M.Y."/>
            <person name="Sharipova M.R."/>
        </authorList>
    </citation>
    <scope>NUCLEOTIDE SEQUENCE [LARGE SCALE GENOMIC DNA]</scope>
    <source>
        <strain evidence="2 3">M2.11</strain>
    </source>
</reference>
<accession>A0A0A6XZ08</accession>
<sequence>MKKLVTKRNLLILSVMITIITAMIPNLGMKVIGEYHHYGCPAEVLSYASNWRIGFSLWNFLFNIVFYYFTLRILMIIIKGFIPKSPH</sequence>
<dbReference type="EMBL" id="JRUN01000026">
    <property type="protein sequence ID" value="KHD85337.1"/>
    <property type="molecule type" value="Genomic_DNA"/>
</dbReference>
<evidence type="ECO:0000256" key="1">
    <source>
        <dbReference type="SAM" id="Phobius"/>
    </source>
</evidence>
<evidence type="ECO:0000313" key="2">
    <source>
        <dbReference type="EMBL" id="KHD85337.1"/>
    </source>
</evidence>
<keyword evidence="1" id="KW-0472">Membrane</keyword>
<proteinExistence type="predicted"/>